<sequence length="120" mass="13894">MEELTIKGNKPLRSKLLPYGHQCLDDDDIASVVEVLKGDWITQGPRVDEFEKGIFTLLEQPFLIFSFGCCVYYQHIIIIFVQNGSDSKETKGWVCTIGEDVFRFYQHNFLAHFIYLSNSH</sequence>
<gene>
    <name evidence="1" type="ORF">S12H4_12665</name>
</gene>
<protein>
    <submittedName>
        <fullName evidence="1">Uncharacterized protein</fullName>
    </submittedName>
</protein>
<organism evidence="1">
    <name type="scientific">marine sediment metagenome</name>
    <dbReference type="NCBI Taxonomy" id="412755"/>
    <lineage>
        <taxon>unclassified sequences</taxon>
        <taxon>metagenomes</taxon>
        <taxon>ecological metagenomes</taxon>
    </lineage>
</organism>
<proteinExistence type="predicted"/>
<dbReference type="InterPro" id="IPR000653">
    <property type="entry name" value="DegT/StrS_aminotransferase"/>
</dbReference>
<dbReference type="EMBL" id="BARW01006052">
    <property type="protein sequence ID" value="GAI85746.1"/>
    <property type="molecule type" value="Genomic_DNA"/>
</dbReference>
<dbReference type="Gene3D" id="3.40.640.10">
    <property type="entry name" value="Type I PLP-dependent aspartate aminotransferase-like (Major domain)"/>
    <property type="match status" value="1"/>
</dbReference>
<dbReference type="SUPFAM" id="SSF53383">
    <property type="entry name" value="PLP-dependent transferases"/>
    <property type="match status" value="1"/>
</dbReference>
<dbReference type="AlphaFoldDB" id="X1T2W7"/>
<dbReference type="InterPro" id="IPR015421">
    <property type="entry name" value="PyrdxlP-dep_Trfase_major"/>
</dbReference>
<dbReference type="Pfam" id="PF01041">
    <property type="entry name" value="DegT_DnrJ_EryC1"/>
    <property type="match status" value="1"/>
</dbReference>
<dbReference type="InterPro" id="IPR015424">
    <property type="entry name" value="PyrdxlP-dep_Trfase"/>
</dbReference>
<comment type="caution">
    <text evidence="1">The sequence shown here is derived from an EMBL/GenBank/DDBJ whole genome shotgun (WGS) entry which is preliminary data.</text>
</comment>
<reference evidence="1" key="1">
    <citation type="journal article" date="2014" name="Front. Microbiol.">
        <title>High frequency of phylogenetically diverse reductive dehalogenase-homologous genes in deep subseafloor sedimentary metagenomes.</title>
        <authorList>
            <person name="Kawai M."/>
            <person name="Futagami T."/>
            <person name="Toyoda A."/>
            <person name="Takaki Y."/>
            <person name="Nishi S."/>
            <person name="Hori S."/>
            <person name="Arai W."/>
            <person name="Tsubouchi T."/>
            <person name="Morono Y."/>
            <person name="Uchiyama I."/>
            <person name="Ito T."/>
            <person name="Fujiyama A."/>
            <person name="Inagaki F."/>
            <person name="Takami H."/>
        </authorList>
    </citation>
    <scope>NUCLEOTIDE SEQUENCE</scope>
    <source>
        <strain evidence="1">Expedition CK06-06</strain>
    </source>
</reference>
<evidence type="ECO:0000313" key="1">
    <source>
        <dbReference type="EMBL" id="GAI85746.1"/>
    </source>
</evidence>
<name>X1T2W7_9ZZZZ</name>
<accession>X1T2W7</accession>